<evidence type="ECO:0000256" key="6">
    <source>
        <dbReference type="ARBA" id="ARBA00022840"/>
    </source>
</evidence>
<dbReference type="Proteomes" id="UP000323521">
    <property type="component" value="Chromosome"/>
</dbReference>
<comment type="similarity">
    <text evidence="2">Belongs to the ABC transporter superfamily.</text>
</comment>
<keyword evidence="11" id="KW-1185">Reference proteome</keyword>
<evidence type="ECO:0000256" key="8">
    <source>
        <dbReference type="ARBA" id="ARBA00023136"/>
    </source>
</evidence>
<dbReference type="GO" id="GO:0005524">
    <property type="term" value="F:ATP binding"/>
    <property type="evidence" value="ECO:0007669"/>
    <property type="project" value="UniProtKB-KW"/>
</dbReference>
<evidence type="ECO:0000313" key="11">
    <source>
        <dbReference type="Proteomes" id="UP000323521"/>
    </source>
</evidence>
<dbReference type="GO" id="GO:0042626">
    <property type="term" value="F:ATPase-coupled transmembrane transporter activity"/>
    <property type="evidence" value="ECO:0007669"/>
    <property type="project" value="TreeGrafter"/>
</dbReference>
<dbReference type="SMART" id="SM00382">
    <property type="entry name" value="AAA"/>
    <property type="match status" value="1"/>
</dbReference>
<dbReference type="AlphaFoldDB" id="A0A3G1KTY0"/>
<dbReference type="PANTHER" id="PTHR43553">
    <property type="entry name" value="HEAVY METAL TRANSPORTER"/>
    <property type="match status" value="1"/>
</dbReference>
<evidence type="ECO:0000256" key="4">
    <source>
        <dbReference type="ARBA" id="ARBA00022475"/>
    </source>
</evidence>
<dbReference type="InterPro" id="IPR027417">
    <property type="entry name" value="P-loop_NTPase"/>
</dbReference>
<evidence type="ECO:0000256" key="3">
    <source>
        <dbReference type="ARBA" id="ARBA00022448"/>
    </source>
</evidence>
<dbReference type="KEGG" id="fwa:DCMF_14845"/>
<dbReference type="SUPFAM" id="SSF52540">
    <property type="entry name" value="P-loop containing nucleoside triphosphate hydrolases"/>
    <property type="match status" value="1"/>
</dbReference>
<sequence length="304" mass="34275">MEYAVEIENLSWMYKDNQEKEIWSLKNINLKLKKGEFIGIMGQNGAGKTTLCRCFNSLIPNRFNGRMKGKVIVAGSLDTFEKKIHECARKVGMVFQDPDSQFIRGTVEEEIVFGAENMGLSIDEIKNRLEWTLKEVNLSPEFLKKPPTDLSGGQKQRVAIAASLISKPDILVLDEPTSQVDPMGKLEVFEVIEKLRQSQNMAVVLAEHRADEIMKFADRVILIDDGCILLDEPPRQFFQKVDLLLAKGVYPPQVAQLGYLLHLDREIQLPKDEIPVTIEEGIACLTKILGKKLKEGESECNTAN</sequence>
<dbReference type="InterPro" id="IPR050095">
    <property type="entry name" value="ECF_ABC_transporter_ATP-bd"/>
</dbReference>
<dbReference type="GO" id="GO:0016887">
    <property type="term" value="F:ATP hydrolysis activity"/>
    <property type="evidence" value="ECO:0007669"/>
    <property type="project" value="InterPro"/>
</dbReference>
<proteinExistence type="inferred from homology"/>
<accession>A0A3G1KTY0</accession>
<organism evidence="10 11">
    <name type="scientific">Formimonas warabiya</name>
    <dbReference type="NCBI Taxonomy" id="1761012"/>
    <lineage>
        <taxon>Bacteria</taxon>
        <taxon>Bacillati</taxon>
        <taxon>Bacillota</taxon>
        <taxon>Clostridia</taxon>
        <taxon>Eubacteriales</taxon>
        <taxon>Peptococcaceae</taxon>
        <taxon>Candidatus Formimonas</taxon>
    </lineage>
</organism>
<dbReference type="InterPro" id="IPR015856">
    <property type="entry name" value="ABC_transpr_CbiO/EcfA_su"/>
</dbReference>
<feature type="domain" description="ABC transporter" evidence="9">
    <location>
        <begin position="5"/>
        <end position="250"/>
    </location>
</feature>
<dbReference type="RefSeq" id="WP_148135140.1">
    <property type="nucleotide sequence ID" value="NZ_CP017634.1"/>
</dbReference>
<dbReference type="PROSITE" id="PS00211">
    <property type="entry name" value="ABC_TRANSPORTER_1"/>
    <property type="match status" value="1"/>
</dbReference>
<keyword evidence="6" id="KW-0067">ATP-binding</keyword>
<keyword evidence="8" id="KW-0472">Membrane</keyword>
<keyword evidence="4" id="KW-1003">Cell membrane</keyword>
<dbReference type="Pfam" id="PF00005">
    <property type="entry name" value="ABC_tran"/>
    <property type="match status" value="1"/>
</dbReference>
<keyword evidence="3" id="KW-0813">Transport</keyword>
<dbReference type="CDD" id="cd03225">
    <property type="entry name" value="ABC_cobalt_CbiO_domain1"/>
    <property type="match status" value="1"/>
</dbReference>
<keyword evidence="7" id="KW-1278">Translocase</keyword>
<evidence type="ECO:0000259" key="9">
    <source>
        <dbReference type="PROSITE" id="PS50893"/>
    </source>
</evidence>
<dbReference type="OrthoDB" id="9784332at2"/>
<dbReference type="PROSITE" id="PS50893">
    <property type="entry name" value="ABC_TRANSPORTER_2"/>
    <property type="match status" value="1"/>
</dbReference>
<gene>
    <name evidence="10" type="ORF">DCMF_14845</name>
</gene>
<keyword evidence="5" id="KW-0547">Nucleotide-binding</keyword>
<dbReference type="InterPro" id="IPR003593">
    <property type="entry name" value="AAA+_ATPase"/>
</dbReference>
<protein>
    <recommendedName>
        <fullName evidence="9">ABC transporter domain-containing protein</fullName>
    </recommendedName>
</protein>
<dbReference type="InterPro" id="IPR017871">
    <property type="entry name" value="ABC_transporter-like_CS"/>
</dbReference>
<evidence type="ECO:0000256" key="1">
    <source>
        <dbReference type="ARBA" id="ARBA00004202"/>
    </source>
</evidence>
<evidence type="ECO:0000256" key="7">
    <source>
        <dbReference type="ARBA" id="ARBA00022967"/>
    </source>
</evidence>
<name>A0A3G1KTY0_FORW1</name>
<dbReference type="FunFam" id="3.40.50.300:FF:000224">
    <property type="entry name" value="Energy-coupling factor transporter ATP-binding protein EcfA"/>
    <property type="match status" value="1"/>
</dbReference>
<reference evidence="10 11" key="1">
    <citation type="submission" date="2016-10" db="EMBL/GenBank/DDBJ databases">
        <title>Complete Genome Sequence of Peptococcaceae strain DCMF.</title>
        <authorList>
            <person name="Edwards R.J."/>
            <person name="Holland S.I."/>
            <person name="Deshpande N.P."/>
            <person name="Wong Y.K."/>
            <person name="Ertan H."/>
            <person name="Manefield M."/>
            <person name="Russell T.L."/>
            <person name="Lee M.J."/>
        </authorList>
    </citation>
    <scope>NUCLEOTIDE SEQUENCE [LARGE SCALE GENOMIC DNA]</scope>
    <source>
        <strain evidence="10 11">DCMF</strain>
    </source>
</reference>
<dbReference type="InterPro" id="IPR003439">
    <property type="entry name" value="ABC_transporter-like_ATP-bd"/>
</dbReference>
<evidence type="ECO:0000256" key="5">
    <source>
        <dbReference type="ARBA" id="ARBA00022741"/>
    </source>
</evidence>
<dbReference type="EMBL" id="CP017634">
    <property type="protein sequence ID" value="ATW25877.1"/>
    <property type="molecule type" value="Genomic_DNA"/>
</dbReference>
<dbReference type="Gene3D" id="3.40.50.300">
    <property type="entry name" value="P-loop containing nucleotide triphosphate hydrolases"/>
    <property type="match status" value="1"/>
</dbReference>
<comment type="subcellular location">
    <subcellularLocation>
        <location evidence="1">Cell membrane</location>
        <topology evidence="1">Peripheral membrane protein</topology>
    </subcellularLocation>
</comment>
<dbReference type="PANTHER" id="PTHR43553:SF21">
    <property type="entry name" value="ABC TRANSPORTER ATP-BINDING PROTEIN MA_1418-RELATED"/>
    <property type="match status" value="1"/>
</dbReference>
<dbReference type="GO" id="GO:0043190">
    <property type="term" value="C:ATP-binding cassette (ABC) transporter complex"/>
    <property type="evidence" value="ECO:0007669"/>
    <property type="project" value="TreeGrafter"/>
</dbReference>
<evidence type="ECO:0000256" key="2">
    <source>
        <dbReference type="ARBA" id="ARBA00005417"/>
    </source>
</evidence>
<evidence type="ECO:0000313" key="10">
    <source>
        <dbReference type="EMBL" id="ATW25877.1"/>
    </source>
</evidence>